<proteinExistence type="predicted"/>
<comment type="caution">
    <text evidence="2">The sequence shown here is derived from an EMBL/GenBank/DDBJ whole genome shotgun (WGS) entry which is preliminary data.</text>
</comment>
<dbReference type="InterPro" id="IPR051922">
    <property type="entry name" value="Bact_Sporulation_Assoc"/>
</dbReference>
<evidence type="ECO:0000313" key="2">
    <source>
        <dbReference type="EMBL" id="MDQ0269237.1"/>
    </source>
</evidence>
<dbReference type="Proteomes" id="UP001238088">
    <property type="component" value="Unassembled WGS sequence"/>
</dbReference>
<name>A0ABU0ADB3_9BACI</name>
<protein>
    <submittedName>
        <fullName evidence="2">Stage II sporulation protein D</fullName>
    </submittedName>
</protein>
<dbReference type="PANTHER" id="PTHR30032:SF4">
    <property type="entry name" value="AMIDASE ENHANCER"/>
    <property type="match status" value="1"/>
</dbReference>
<dbReference type="InterPro" id="IPR013486">
    <property type="entry name" value="SpoIID/LytB"/>
</dbReference>
<dbReference type="InterPro" id="IPR014225">
    <property type="entry name" value="Spore_II_D_firmicutes"/>
</dbReference>
<keyword evidence="3" id="KW-1185">Reference proteome</keyword>
<evidence type="ECO:0000313" key="3">
    <source>
        <dbReference type="Proteomes" id="UP001238088"/>
    </source>
</evidence>
<dbReference type="RefSeq" id="WP_307472644.1">
    <property type="nucleotide sequence ID" value="NZ_JAUSUB010000003.1"/>
</dbReference>
<dbReference type="NCBIfam" id="TIGR02870">
    <property type="entry name" value="spore_II_D"/>
    <property type="match status" value="1"/>
</dbReference>
<evidence type="ECO:0000259" key="1">
    <source>
        <dbReference type="Pfam" id="PF08486"/>
    </source>
</evidence>
<dbReference type="EMBL" id="JAUSUB010000003">
    <property type="protein sequence ID" value="MDQ0269237.1"/>
    <property type="molecule type" value="Genomic_DNA"/>
</dbReference>
<dbReference type="NCBIfam" id="TIGR02669">
    <property type="entry name" value="SpoIID_LytB"/>
    <property type="match status" value="1"/>
</dbReference>
<dbReference type="Pfam" id="PF08486">
    <property type="entry name" value="SpoIID"/>
    <property type="match status" value="1"/>
</dbReference>
<sequence>MTKFKPLVVVASLLFAITLLIPALLVLPFSDEKASGVKPVKEEKPDQEAAAPPSVEPSIDVSVFRMSSKAVETLSFEEYLIGVVSAEMPADFEKEALKAQALAARTYITKHIMDDKQTELPGGAMITDTVTHQVYKNKTELKKQWKKDYDWKLQRVTEAVRETSGQILTYDGQPITAAFFSTSNGYTENAEFVWTSPAPYLESVESPWDIGTPKFTDEKVIPISDFERRLGVKVPDGDQVGSFIETTAGNRVGRAEINGTKIKGVDIRDKLGLKSTDFNWKRSGNDIIIQTKGYGHGVGMSQYGANGMAEEGKDYKEIVTHYYKGVEISKSDTMLAKVTAKK</sequence>
<accession>A0ABU0ADB3</accession>
<dbReference type="InterPro" id="IPR013693">
    <property type="entry name" value="SpoIID/LytB_N"/>
</dbReference>
<reference evidence="2 3" key="1">
    <citation type="submission" date="2023-07" db="EMBL/GenBank/DDBJ databases">
        <title>Genomic Encyclopedia of Type Strains, Phase IV (KMG-IV): sequencing the most valuable type-strain genomes for metagenomic binning, comparative biology and taxonomic classification.</title>
        <authorList>
            <person name="Goeker M."/>
        </authorList>
    </citation>
    <scope>NUCLEOTIDE SEQUENCE [LARGE SCALE GENOMIC DNA]</scope>
    <source>
        <strain evidence="2 3">DSM 23494</strain>
    </source>
</reference>
<dbReference type="PANTHER" id="PTHR30032">
    <property type="entry name" value="N-ACETYLMURAMOYL-L-ALANINE AMIDASE-RELATED"/>
    <property type="match status" value="1"/>
</dbReference>
<feature type="domain" description="Sporulation stage II protein D amidase enhancer LytB N-terminal" evidence="1">
    <location>
        <begin position="68"/>
        <end position="170"/>
    </location>
</feature>
<gene>
    <name evidence="2" type="ORF">J2S17_001107</name>
</gene>
<organism evidence="2 3">
    <name type="scientific">Cytobacillus purgationiresistens</name>
    <dbReference type="NCBI Taxonomy" id="863449"/>
    <lineage>
        <taxon>Bacteria</taxon>
        <taxon>Bacillati</taxon>
        <taxon>Bacillota</taxon>
        <taxon>Bacilli</taxon>
        <taxon>Bacillales</taxon>
        <taxon>Bacillaceae</taxon>
        <taxon>Cytobacillus</taxon>
    </lineage>
</organism>